<reference evidence="1 2" key="2">
    <citation type="journal article" date="2022" name="Mol. Ecol. Resour.">
        <title>The genomes of chicory, endive, great burdock and yacon provide insights into Asteraceae paleo-polyploidization history and plant inulin production.</title>
        <authorList>
            <person name="Fan W."/>
            <person name="Wang S."/>
            <person name="Wang H."/>
            <person name="Wang A."/>
            <person name="Jiang F."/>
            <person name="Liu H."/>
            <person name="Zhao H."/>
            <person name="Xu D."/>
            <person name="Zhang Y."/>
        </authorList>
    </citation>
    <scope>NUCLEOTIDE SEQUENCE [LARGE SCALE GENOMIC DNA]</scope>
    <source>
        <strain evidence="2">cv. Yunnan</strain>
        <tissue evidence="1">Leaves</tissue>
    </source>
</reference>
<gene>
    <name evidence="1" type="ORF">L1987_19799</name>
</gene>
<sequence>MAFANTNSFFYWTDDEDVDATVNAPGDAKHTLEASPVFLLRRANEIRLDSTGAQDLDKLLISTLFERNPLLGAQSHSTFKDWLEKLPDNVVVIGSQTHTDSRKEKVLNRTGLECDGLETLCIKDQLLTNEGMFVSFLLSHNICVEKIVGWALSHHLMQHAKADPDARLVLSNESIQYDVEILQAIQNESKSLKKSLKKRLLADVIPPSDIGVTFNDIGALEKLKKS</sequence>
<protein>
    <submittedName>
        <fullName evidence="1">Uncharacterized protein</fullName>
    </submittedName>
</protein>
<reference evidence="2" key="1">
    <citation type="journal article" date="2022" name="Mol. Ecol. Resour.">
        <title>The genomes of chicory, endive, great burdock and yacon provide insights into Asteraceae palaeo-polyploidization history and plant inulin production.</title>
        <authorList>
            <person name="Fan W."/>
            <person name="Wang S."/>
            <person name="Wang H."/>
            <person name="Wang A."/>
            <person name="Jiang F."/>
            <person name="Liu H."/>
            <person name="Zhao H."/>
            <person name="Xu D."/>
            <person name="Zhang Y."/>
        </authorList>
    </citation>
    <scope>NUCLEOTIDE SEQUENCE [LARGE SCALE GENOMIC DNA]</scope>
    <source>
        <strain evidence="2">cv. Yunnan</strain>
    </source>
</reference>
<comment type="caution">
    <text evidence="1">The sequence shown here is derived from an EMBL/GenBank/DDBJ whole genome shotgun (WGS) entry which is preliminary data.</text>
</comment>
<keyword evidence="2" id="KW-1185">Reference proteome</keyword>
<dbReference type="Proteomes" id="UP001056120">
    <property type="component" value="Linkage Group LG07"/>
</dbReference>
<evidence type="ECO:0000313" key="2">
    <source>
        <dbReference type="Proteomes" id="UP001056120"/>
    </source>
</evidence>
<organism evidence="1 2">
    <name type="scientific">Smallanthus sonchifolius</name>
    <dbReference type="NCBI Taxonomy" id="185202"/>
    <lineage>
        <taxon>Eukaryota</taxon>
        <taxon>Viridiplantae</taxon>
        <taxon>Streptophyta</taxon>
        <taxon>Embryophyta</taxon>
        <taxon>Tracheophyta</taxon>
        <taxon>Spermatophyta</taxon>
        <taxon>Magnoliopsida</taxon>
        <taxon>eudicotyledons</taxon>
        <taxon>Gunneridae</taxon>
        <taxon>Pentapetalae</taxon>
        <taxon>asterids</taxon>
        <taxon>campanulids</taxon>
        <taxon>Asterales</taxon>
        <taxon>Asteraceae</taxon>
        <taxon>Asteroideae</taxon>
        <taxon>Heliantheae alliance</taxon>
        <taxon>Millerieae</taxon>
        <taxon>Smallanthus</taxon>
    </lineage>
</organism>
<dbReference type="EMBL" id="CM042024">
    <property type="protein sequence ID" value="KAI3810189.1"/>
    <property type="molecule type" value="Genomic_DNA"/>
</dbReference>
<evidence type="ECO:0000313" key="1">
    <source>
        <dbReference type="EMBL" id="KAI3810189.1"/>
    </source>
</evidence>
<accession>A0ACB9IPL4</accession>
<proteinExistence type="predicted"/>
<name>A0ACB9IPL4_9ASTR</name>